<keyword evidence="2" id="KW-0732">Signal</keyword>
<dbReference type="InterPro" id="IPR024572">
    <property type="entry name" value="RcnB"/>
</dbReference>
<name>A0ABW0S661_9BURK</name>
<feature type="signal peptide" evidence="2">
    <location>
        <begin position="1"/>
        <end position="24"/>
    </location>
</feature>
<evidence type="ECO:0000256" key="2">
    <source>
        <dbReference type="SAM" id="SignalP"/>
    </source>
</evidence>
<dbReference type="Pfam" id="PF11776">
    <property type="entry name" value="RcnB"/>
    <property type="match status" value="1"/>
</dbReference>
<feature type="compositionally biased region" description="Gly residues" evidence="1">
    <location>
        <begin position="70"/>
        <end position="80"/>
    </location>
</feature>
<feature type="region of interest" description="Disordered" evidence="1">
    <location>
        <begin position="23"/>
        <end position="102"/>
    </location>
</feature>
<dbReference type="EMBL" id="JBHSMZ010000016">
    <property type="protein sequence ID" value="MFC5550852.1"/>
    <property type="molecule type" value="Genomic_DNA"/>
</dbReference>
<comment type="caution">
    <text evidence="3">The sequence shown here is derived from an EMBL/GenBank/DDBJ whole genome shotgun (WGS) entry which is preliminary data.</text>
</comment>
<evidence type="ECO:0000313" key="3">
    <source>
        <dbReference type="EMBL" id="MFC5550852.1"/>
    </source>
</evidence>
<gene>
    <name evidence="3" type="ORF">ACFPO9_20230</name>
</gene>
<dbReference type="Proteomes" id="UP001596086">
    <property type="component" value="Unassembled WGS sequence"/>
</dbReference>
<proteinExistence type="predicted"/>
<evidence type="ECO:0000256" key="1">
    <source>
        <dbReference type="SAM" id="MobiDB-lite"/>
    </source>
</evidence>
<reference evidence="4" key="1">
    <citation type="journal article" date="2019" name="Int. J. Syst. Evol. Microbiol.">
        <title>The Global Catalogue of Microorganisms (GCM) 10K type strain sequencing project: providing services to taxonomists for standard genome sequencing and annotation.</title>
        <authorList>
            <consortium name="The Broad Institute Genomics Platform"/>
            <consortium name="The Broad Institute Genome Sequencing Center for Infectious Disease"/>
            <person name="Wu L."/>
            <person name="Ma J."/>
        </authorList>
    </citation>
    <scope>NUCLEOTIDE SEQUENCE [LARGE SCALE GENOMIC DNA]</scope>
    <source>
        <strain evidence="4">CGMCC 4.5798</strain>
    </source>
</reference>
<dbReference type="RefSeq" id="WP_379774066.1">
    <property type="nucleotide sequence ID" value="NZ_JBHSMZ010000016.1"/>
</dbReference>
<sequence>MQKKHLIIPALLAALMGASTPSFAQDRYHGDRDRSDRNDGSRYSQRDRDNKRNDDRHDGRRDDRRDGYQARGGGRAGNEGWGEERRWDGAGPDHSFRRGQRLPERYRNHQYVVNNYREHHLRPPPRGYHWVQTGGDYVLAAVATGIIADLIINH</sequence>
<accession>A0ABW0S661</accession>
<organism evidence="3 4">
    <name type="scientific">Massilia aerilata</name>
    <dbReference type="NCBI Taxonomy" id="453817"/>
    <lineage>
        <taxon>Bacteria</taxon>
        <taxon>Pseudomonadati</taxon>
        <taxon>Pseudomonadota</taxon>
        <taxon>Betaproteobacteria</taxon>
        <taxon>Burkholderiales</taxon>
        <taxon>Oxalobacteraceae</taxon>
        <taxon>Telluria group</taxon>
        <taxon>Massilia</taxon>
    </lineage>
</organism>
<protein>
    <submittedName>
        <fullName evidence="3">RcnB family protein</fullName>
    </submittedName>
</protein>
<dbReference type="Gene3D" id="3.10.450.160">
    <property type="entry name" value="inner membrane protein cigr"/>
    <property type="match status" value="1"/>
</dbReference>
<keyword evidence="4" id="KW-1185">Reference proteome</keyword>
<feature type="chain" id="PRO_5046203217" evidence="2">
    <location>
        <begin position="25"/>
        <end position="154"/>
    </location>
</feature>
<evidence type="ECO:0000313" key="4">
    <source>
        <dbReference type="Proteomes" id="UP001596086"/>
    </source>
</evidence>
<feature type="compositionally biased region" description="Basic and acidic residues" evidence="1">
    <location>
        <begin position="26"/>
        <end position="68"/>
    </location>
</feature>